<comment type="similarity">
    <text evidence="2">Belongs to the GerABKC lipoprotein family.</text>
</comment>
<dbReference type="InterPro" id="IPR008844">
    <property type="entry name" value="Spore_GerAC-like"/>
</dbReference>
<evidence type="ECO:0000259" key="8">
    <source>
        <dbReference type="Pfam" id="PF05504"/>
    </source>
</evidence>
<accession>A0A4S4BFY7</accession>
<keyword evidence="6" id="KW-0564">Palmitate</keyword>
<protein>
    <submittedName>
        <fullName evidence="10">Ger(X)C family spore germination protein</fullName>
    </submittedName>
</protein>
<dbReference type="PROSITE" id="PS51257">
    <property type="entry name" value="PROKAR_LIPOPROTEIN"/>
    <property type="match status" value="1"/>
</dbReference>
<dbReference type="Proteomes" id="UP000310636">
    <property type="component" value="Unassembled WGS sequence"/>
</dbReference>
<dbReference type="Pfam" id="PF05504">
    <property type="entry name" value="Spore_GerAC"/>
    <property type="match status" value="1"/>
</dbReference>
<sequence>MGKLRNLVGVVALSWLLAGCGDQRVLEKMGFIRTVAYELPDGEEDEGKKEKIKFTISIPKLNQKESILYTTIAKTAREARIDFDRQNDRRIVNGQLRQALFGESLAREGVWEHIDSLIRDPSIGNRVHFLVVEGSAENLMRRSYPQGGTAGEYIDNLIRTETGTLNMPDTNLYSFTRDYYDDGIEPIAAIIRGNPGSIEFSGIALFLKDKMVGKVPPDDMPYFGAMYGKVKSGDLFMDFKGEQYSSDASSMLYFSSTRKVKVNAPPSELAGPKVTLKLSLIGSILEYFGPSGISNADQQVRLESEIAMLVKEKCEELVRRMQKAHADAIGIGQYVRNAMPYSEWRKLDWAETFSRADIDVQVKVRIKNAGKII</sequence>
<evidence type="ECO:0000256" key="1">
    <source>
        <dbReference type="ARBA" id="ARBA00004635"/>
    </source>
</evidence>
<dbReference type="PANTHER" id="PTHR35789:SF1">
    <property type="entry name" value="SPORE GERMINATION PROTEIN B3"/>
    <property type="match status" value="1"/>
</dbReference>
<name>A0A4S4BFY7_9BACL</name>
<organism evidence="10 11">
    <name type="scientific">Cohnella fermenti</name>
    <dbReference type="NCBI Taxonomy" id="2565925"/>
    <lineage>
        <taxon>Bacteria</taxon>
        <taxon>Bacillati</taxon>
        <taxon>Bacillota</taxon>
        <taxon>Bacilli</taxon>
        <taxon>Bacillales</taxon>
        <taxon>Paenibacillaceae</taxon>
        <taxon>Cohnella</taxon>
    </lineage>
</organism>
<gene>
    <name evidence="10" type="ORF">E6C55_29670</name>
</gene>
<dbReference type="GO" id="GO:0016020">
    <property type="term" value="C:membrane"/>
    <property type="evidence" value="ECO:0007669"/>
    <property type="project" value="UniProtKB-SubCell"/>
</dbReference>
<evidence type="ECO:0000256" key="3">
    <source>
        <dbReference type="ARBA" id="ARBA00022544"/>
    </source>
</evidence>
<evidence type="ECO:0000313" key="10">
    <source>
        <dbReference type="EMBL" id="THF73293.1"/>
    </source>
</evidence>
<evidence type="ECO:0000256" key="5">
    <source>
        <dbReference type="ARBA" id="ARBA00023136"/>
    </source>
</evidence>
<evidence type="ECO:0000313" key="11">
    <source>
        <dbReference type="Proteomes" id="UP000310636"/>
    </source>
</evidence>
<comment type="subcellular location">
    <subcellularLocation>
        <location evidence="1">Membrane</location>
        <topology evidence="1">Lipid-anchor</topology>
    </subcellularLocation>
</comment>
<keyword evidence="3" id="KW-0309">Germination</keyword>
<dbReference type="InterPro" id="IPR038501">
    <property type="entry name" value="Spore_GerAC_C_sf"/>
</dbReference>
<dbReference type="Pfam" id="PF25198">
    <property type="entry name" value="Spore_GerAC_N"/>
    <property type="match status" value="1"/>
</dbReference>
<dbReference type="OrthoDB" id="2592518at2"/>
<dbReference type="InterPro" id="IPR057336">
    <property type="entry name" value="GerAC_N"/>
</dbReference>
<evidence type="ECO:0000256" key="6">
    <source>
        <dbReference type="ARBA" id="ARBA00023139"/>
    </source>
</evidence>
<dbReference type="RefSeq" id="WP_136373464.1">
    <property type="nucleotide sequence ID" value="NZ_SSOB01000058.1"/>
</dbReference>
<comment type="caution">
    <text evidence="10">The sequence shown here is derived from an EMBL/GenBank/DDBJ whole genome shotgun (WGS) entry which is preliminary data.</text>
</comment>
<proteinExistence type="inferred from homology"/>
<dbReference type="PANTHER" id="PTHR35789">
    <property type="entry name" value="SPORE GERMINATION PROTEIN B3"/>
    <property type="match status" value="1"/>
</dbReference>
<evidence type="ECO:0000256" key="7">
    <source>
        <dbReference type="ARBA" id="ARBA00023288"/>
    </source>
</evidence>
<evidence type="ECO:0000256" key="2">
    <source>
        <dbReference type="ARBA" id="ARBA00007886"/>
    </source>
</evidence>
<dbReference type="Gene3D" id="3.30.300.210">
    <property type="entry name" value="Nutrient germinant receptor protein C, domain 3"/>
    <property type="match status" value="1"/>
</dbReference>
<keyword evidence="5" id="KW-0472">Membrane</keyword>
<dbReference type="NCBIfam" id="TIGR02887">
    <property type="entry name" value="spore_ger_x_C"/>
    <property type="match status" value="1"/>
</dbReference>
<dbReference type="InterPro" id="IPR046953">
    <property type="entry name" value="Spore_GerAC-like_C"/>
</dbReference>
<dbReference type="GO" id="GO:0009847">
    <property type="term" value="P:spore germination"/>
    <property type="evidence" value="ECO:0007669"/>
    <property type="project" value="InterPro"/>
</dbReference>
<keyword evidence="7" id="KW-0449">Lipoprotein</keyword>
<dbReference type="AlphaFoldDB" id="A0A4S4BFY7"/>
<keyword evidence="4" id="KW-0732">Signal</keyword>
<evidence type="ECO:0000256" key="4">
    <source>
        <dbReference type="ARBA" id="ARBA00022729"/>
    </source>
</evidence>
<dbReference type="EMBL" id="SSOB01000058">
    <property type="protein sequence ID" value="THF73293.1"/>
    <property type="molecule type" value="Genomic_DNA"/>
</dbReference>
<feature type="domain" description="Spore germination protein N-terminal" evidence="9">
    <location>
        <begin position="22"/>
        <end position="192"/>
    </location>
</feature>
<keyword evidence="11" id="KW-1185">Reference proteome</keyword>
<feature type="domain" description="Spore germination GerAC-like C-terminal" evidence="8">
    <location>
        <begin position="201"/>
        <end position="370"/>
    </location>
</feature>
<reference evidence="10 11" key="1">
    <citation type="submission" date="2019-04" db="EMBL/GenBank/DDBJ databases">
        <title>Cohnella sp. nov. isolated from preserved vegetables.</title>
        <authorList>
            <person name="Lin S.-Y."/>
            <person name="Hung M.-H."/>
            <person name="Young C.-C."/>
        </authorList>
    </citation>
    <scope>NUCLEOTIDE SEQUENCE [LARGE SCALE GENOMIC DNA]</scope>
    <source>
        <strain evidence="10 11">CC-MHH1044</strain>
    </source>
</reference>
<evidence type="ECO:0000259" key="9">
    <source>
        <dbReference type="Pfam" id="PF25198"/>
    </source>
</evidence>